<feature type="binding site" evidence="4">
    <location>
        <position position="224"/>
    </location>
    <ligand>
        <name>Mn(2+)</name>
        <dbReference type="ChEBI" id="CHEBI:29035"/>
        <label>1</label>
    </ligand>
</feature>
<comment type="similarity">
    <text evidence="1">Belongs to the arginase family. Agmatinase subfamily.</text>
</comment>
<dbReference type="PANTHER" id="PTHR11358">
    <property type="entry name" value="ARGINASE/AGMATINASE"/>
    <property type="match status" value="1"/>
</dbReference>
<dbReference type="PANTHER" id="PTHR11358:SF26">
    <property type="entry name" value="GUANIDINO ACID HYDROLASE, MITOCHONDRIAL"/>
    <property type="match status" value="1"/>
</dbReference>
<feature type="binding site" evidence="4">
    <location>
        <position position="132"/>
    </location>
    <ligand>
        <name>Mn(2+)</name>
        <dbReference type="ChEBI" id="CHEBI:29035"/>
        <label>1</label>
    </ligand>
</feature>
<comment type="cofactor">
    <cofactor evidence="4">
        <name>Mn(2+)</name>
        <dbReference type="ChEBI" id="CHEBI:29035"/>
    </cofactor>
    <text evidence="4">Binds 2 manganese ions per subunit.</text>
</comment>
<keyword evidence="2 4" id="KW-0479">Metal-binding</keyword>
<dbReference type="Gene3D" id="3.40.800.10">
    <property type="entry name" value="Ureohydrolase domain"/>
    <property type="match status" value="1"/>
</dbReference>
<dbReference type="CDD" id="cd09990">
    <property type="entry name" value="Agmatinase-like"/>
    <property type="match status" value="1"/>
</dbReference>
<evidence type="ECO:0000256" key="1">
    <source>
        <dbReference type="ARBA" id="ARBA00009227"/>
    </source>
</evidence>
<dbReference type="PIRSF" id="PIRSF036979">
    <property type="entry name" value="Arginase"/>
    <property type="match status" value="1"/>
</dbReference>
<organism evidence="6 7">
    <name type="scientific">Shouchella clausii</name>
    <name type="common">Alkalihalobacillus clausii</name>
    <dbReference type="NCBI Taxonomy" id="79880"/>
    <lineage>
        <taxon>Bacteria</taxon>
        <taxon>Bacillati</taxon>
        <taxon>Bacillota</taxon>
        <taxon>Bacilli</taxon>
        <taxon>Bacillales</taxon>
        <taxon>Bacillaceae</taxon>
        <taxon>Shouchella</taxon>
    </lineage>
</organism>
<dbReference type="Proteomes" id="UP000216133">
    <property type="component" value="Unassembled WGS sequence"/>
</dbReference>
<dbReference type="GO" id="GO:0046872">
    <property type="term" value="F:metal ion binding"/>
    <property type="evidence" value="ECO:0007669"/>
    <property type="project" value="UniProtKB-KW"/>
</dbReference>
<dbReference type="PRINTS" id="PR00116">
    <property type="entry name" value="ARGINASE"/>
</dbReference>
<dbReference type="PROSITE" id="PS01053">
    <property type="entry name" value="ARGINASE_1"/>
    <property type="match status" value="1"/>
</dbReference>
<dbReference type="Pfam" id="PF00491">
    <property type="entry name" value="Arginase"/>
    <property type="match status" value="1"/>
</dbReference>
<evidence type="ECO:0000313" key="6">
    <source>
        <dbReference type="EMBL" id="PAF27740.1"/>
    </source>
</evidence>
<dbReference type="GO" id="GO:0008783">
    <property type="term" value="F:agmatinase activity"/>
    <property type="evidence" value="ECO:0007669"/>
    <property type="project" value="TreeGrafter"/>
</dbReference>
<evidence type="ECO:0000256" key="4">
    <source>
        <dbReference type="PIRSR" id="PIRSR036979-1"/>
    </source>
</evidence>
<dbReference type="InterPro" id="IPR023696">
    <property type="entry name" value="Ureohydrolase_dom_sf"/>
</dbReference>
<keyword evidence="3 5" id="KW-0378">Hydrolase</keyword>
<dbReference type="AlphaFoldDB" id="A0A268S5H2"/>
<accession>A0A268S5H2</accession>
<gene>
    <name evidence="6" type="ORF">CHH61_01810</name>
</gene>
<proteinExistence type="inferred from homology"/>
<dbReference type="InterPro" id="IPR006035">
    <property type="entry name" value="Ureohydrolase"/>
</dbReference>
<dbReference type="PROSITE" id="PS51409">
    <property type="entry name" value="ARGINASE_2"/>
    <property type="match status" value="1"/>
</dbReference>
<protein>
    <submittedName>
        <fullName evidence="6">Formiminoglutamase</fullName>
    </submittedName>
</protein>
<evidence type="ECO:0000256" key="3">
    <source>
        <dbReference type="ARBA" id="ARBA00022801"/>
    </source>
</evidence>
<dbReference type="GO" id="GO:0033389">
    <property type="term" value="P:putrescine biosynthetic process from arginine, via agmatine"/>
    <property type="evidence" value="ECO:0007669"/>
    <property type="project" value="TreeGrafter"/>
</dbReference>
<dbReference type="SUPFAM" id="SSF52768">
    <property type="entry name" value="Arginase/deacetylase"/>
    <property type="match status" value="1"/>
</dbReference>
<feature type="binding site" evidence="4">
    <location>
        <position position="130"/>
    </location>
    <ligand>
        <name>Mn(2+)</name>
        <dbReference type="ChEBI" id="CHEBI:29035"/>
        <label>1</label>
    </ligand>
</feature>
<evidence type="ECO:0000256" key="2">
    <source>
        <dbReference type="ARBA" id="ARBA00022723"/>
    </source>
</evidence>
<sequence>MKPYSTFGIVGFPWDGGASLGRPGSRFAPEKIREAFAWFANRIENNQVYNVEKRKTFTLPKNALTDYGNIEIAAYSTDQTFAHAEAKLKAVLAENAFPFVLGGDHSISYPLIKALHDQNLGKRIGIIQFDAHLDLVDESPVQGRFSQSSQMRRAIELEHVSAKDIVQVGVRSYNYPWYASYLKDIGIHQITAQEVHQSDPLAIAEQIKAVMENVDLVYLTYDMDVLDPAYAPGVGANEPGGLTPVQSFAILDALYPLVDAFDIAEVNPLYDHQDITTAMAARIMFDCFVTRMECGKNGQT</sequence>
<feature type="binding site" evidence="4">
    <location>
        <position position="105"/>
    </location>
    <ligand>
        <name>Mn(2+)</name>
        <dbReference type="ChEBI" id="CHEBI:29035"/>
        <label>1</label>
    </ligand>
</feature>
<feature type="binding site" evidence="4">
    <location>
        <position position="134"/>
    </location>
    <ligand>
        <name>Mn(2+)</name>
        <dbReference type="ChEBI" id="CHEBI:29035"/>
        <label>1</label>
    </ligand>
</feature>
<comment type="caution">
    <text evidence="6">The sequence shown here is derived from an EMBL/GenBank/DDBJ whole genome shotgun (WGS) entry which is preliminary data.</text>
</comment>
<evidence type="ECO:0000256" key="5">
    <source>
        <dbReference type="RuleBase" id="RU003684"/>
    </source>
</evidence>
<keyword evidence="4" id="KW-0464">Manganese</keyword>
<dbReference type="EMBL" id="NPBS01000009">
    <property type="protein sequence ID" value="PAF27740.1"/>
    <property type="molecule type" value="Genomic_DNA"/>
</dbReference>
<reference evidence="6 7" key="1">
    <citation type="submission" date="2017-07" db="EMBL/GenBank/DDBJ databases">
        <title>Isolation and whole genome analysis of endospore-forming bacteria from heroin.</title>
        <authorList>
            <person name="Kalinowski J."/>
            <person name="Ahrens B."/>
            <person name="Al-Dilaimi A."/>
            <person name="Winkler A."/>
            <person name="Wibberg D."/>
            <person name="Schleenbecker U."/>
            <person name="Ruckert C."/>
            <person name="Wolfel R."/>
            <person name="Grass G."/>
        </authorList>
    </citation>
    <scope>NUCLEOTIDE SEQUENCE [LARGE SCALE GENOMIC DNA]</scope>
    <source>
        <strain evidence="6 7">7523-2</strain>
    </source>
</reference>
<evidence type="ECO:0000313" key="7">
    <source>
        <dbReference type="Proteomes" id="UP000216133"/>
    </source>
</evidence>
<feature type="binding site" evidence="4">
    <location>
        <position position="222"/>
    </location>
    <ligand>
        <name>Mn(2+)</name>
        <dbReference type="ChEBI" id="CHEBI:29035"/>
        <label>1</label>
    </ligand>
</feature>
<dbReference type="InterPro" id="IPR020855">
    <property type="entry name" value="Ureohydrolase_Mn_BS"/>
</dbReference>
<name>A0A268S5H2_SHOCL</name>
<dbReference type="RefSeq" id="WP_095238255.1">
    <property type="nucleotide sequence ID" value="NZ_CP155469.1"/>
</dbReference>